<evidence type="ECO:0008006" key="4">
    <source>
        <dbReference type="Google" id="ProtNLM"/>
    </source>
</evidence>
<evidence type="ECO:0000313" key="2">
    <source>
        <dbReference type="EMBL" id="PTQ99947.1"/>
    </source>
</evidence>
<keyword evidence="3" id="KW-1185">Reference proteome</keyword>
<evidence type="ECO:0000256" key="1">
    <source>
        <dbReference type="SAM" id="SignalP"/>
    </source>
</evidence>
<dbReference type="AlphaFoldDB" id="A0A2T5JDV3"/>
<feature type="chain" id="PRO_5015736286" description="DUF2911 family protein" evidence="1">
    <location>
        <begin position="23"/>
        <end position="280"/>
    </location>
</feature>
<dbReference type="Pfam" id="PF11138">
    <property type="entry name" value="DUF2911"/>
    <property type="match status" value="1"/>
</dbReference>
<reference evidence="2 3" key="1">
    <citation type="submission" date="2018-04" db="EMBL/GenBank/DDBJ databases">
        <title>Genomic Encyclopedia of Archaeal and Bacterial Type Strains, Phase II (KMG-II): from individual species to whole genera.</title>
        <authorList>
            <person name="Goeker M."/>
        </authorList>
    </citation>
    <scope>NUCLEOTIDE SEQUENCE [LARGE SCALE GENOMIC DNA]</scope>
    <source>
        <strain evidence="2 3">DSM 26809</strain>
    </source>
</reference>
<protein>
    <recommendedName>
        <fullName evidence="4">DUF2911 family protein</fullName>
    </recommendedName>
</protein>
<accession>A0A2T5JDV3</accession>
<dbReference type="RefSeq" id="WP_107827850.1">
    <property type="nucleotide sequence ID" value="NZ_CP160205.1"/>
</dbReference>
<feature type="signal peptide" evidence="1">
    <location>
        <begin position="1"/>
        <end position="22"/>
    </location>
</feature>
<keyword evidence="1" id="KW-0732">Signal</keyword>
<dbReference type="Proteomes" id="UP000244168">
    <property type="component" value="Unassembled WGS sequence"/>
</dbReference>
<evidence type="ECO:0000313" key="3">
    <source>
        <dbReference type="Proteomes" id="UP000244168"/>
    </source>
</evidence>
<gene>
    <name evidence="2" type="ORF">C8P68_102778</name>
</gene>
<dbReference type="InterPro" id="IPR021314">
    <property type="entry name" value="DUF2911"/>
</dbReference>
<dbReference type="EMBL" id="QAOQ01000002">
    <property type="protein sequence ID" value="PTQ99947.1"/>
    <property type="molecule type" value="Genomic_DNA"/>
</dbReference>
<sequence length="280" mass="31471">MKTNLMRCLIAALSFTAFQSQAQITPQPSSSQTIVQGFGLGQVTLTYSRPNVKGRKIFGGMEPYGTVWRTGANSATLLKFSDDVIIDGKKVPAGDYGLFSIPGMDEWTIIISKNPKQWGAYTYKESDDLMRFKVKTDKLKDLTETMTLDFINVSPTTCDLQMKWEHSGFAFHIVTDIDTKVMAKIDSAMKTDNKPYFESVIYYYNNNKDMDKALAWAKEIEKDKRFPPFLPKLWEARILLKKGDKAGAIAAATEGVKLAQASKTDEYVRLNNEVLAQAKK</sequence>
<dbReference type="OrthoDB" id="195456at2"/>
<organism evidence="2 3">
    <name type="scientific">Mucilaginibacter yixingensis</name>
    <dbReference type="NCBI Taxonomy" id="1295612"/>
    <lineage>
        <taxon>Bacteria</taxon>
        <taxon>Pseudomonadati</taxon>
        <taxon>Bacteroidota</taxon>
        <taxon>Sphingobacteriia</taxon>
        <taxon>Sphingobacteriales</taxon>
        <taxon>Sphingobacteriaceae</taxon>
        <taxon>Mucilaginibacter</taxon>
    </lineage>
</organism>
<name>A0A2T5JDV3_9SPHI</name>
<comment type="caution">
    <text evidence="2">The sequence shown here is derived from an EMBL/GenBank/DDBJ whole genome shotgun (WGS) entry which is preliminary data.</text>
</comment>
<proteinExistence type="predicted"/>